<evidence type="ECO:0000313" key="9">
    <source>
        <dbReference type="Proteomes" id="UP000248553"/>
    </source>
</evidence>
<dbReference type="InterPro" id="IPR050833">
    <property type="entry name" value="Poly_Biosynth_Transport"/>
</dbReference>
<evidence type="ECO:0000313" key="8">
    <source>
        <dbReference type="EMBL" id="RAK69378.1"/>
    </source>
</evidence>
<evidence type="ECO:0000256" key="6">
    <source>
        <dbReference type="ARBA" id="ARBA00023136"/>
    </source>
</evidence>
<keyword evidence="6 7" id="KW-0472">Membrane</keyword>
<dbReference type="CDD" id="cd13127">
    <property type="entry name" value="MATE_tuaB_like"/>
    <property type="match status" value="1"/>
</dbReference>
<feature type="transmembrane region" description="Helical" evidence="7">
    <location>
        <begin position="53"/>
        <end position="71"/>
    </location>
</feature>
<evidence type="ECO:0000256" key="7">
    <source>
        <dbReference type="SAM" id="Phobius"/>
    </source>
</evidence>
<evidence type="ECO:0008006" key="10">
    <source>
        <dbReference type="Google" id="ProtNLM"/>
    </source>
</evidence>
<comment type="similarity">
    <text evidence="2">Belongs to the polysaccharide synthase family.</text>
</comment>
<proteinExistence type="inferred from homology"/>
<dbReference type="Pfam" id="PF13440">
    <property type="entry name" value="Polysacc_synt_3"/>
    <property type="match status" value="1"/>
</dbReference>
<dbReference type="RefSeq" id="WP_111476114.1">
    <property type="nucleotide sequence ID" value="NZ_QHKM01000001.1"/>
</dbReference>
<feature type="transmembrane region" description="Helical" evidence="7">
    <location>
        <begin position="460"/>
        <end position="480"/>
    </location>
</feature>
<evidence type="ECO:0000256" key="3">
    <source>
        <dbReference type="ARBA" id="ARBA00022475"/>
    </source>
</evidence>
<feature type="transmembrane region" description="Helical" evidence="7">
    <location>
        <begin position="338"/>
        <end position="357"/>
    </location>
</feature>
<keyword evidence="4 7" id="KW-0812">Transmembrane</keyword>
<dbReference type="Proteomes" id="UP000248553">
    <property type="component" value="Unassembled WGS sequence"/>
</dbReference>
<evidence type="ECO:0000256" key="2">
    <source>
        <dbReference type="ARBA" id="ARBA00007430"/>
    </source>
</evidence>
<accession>A0A328BWC7</accession>
<protein>
    <recommendedName>
        <fullName evidence="10">Lipopolysaccharide biosynthesis protein</fullName>
    </recommendedName>
</protein>
<keyword evidence="5 7" id="KW-1133">Transmembrane helix</keyword>
<feature type="transmembrane region" description="Helical" evidence="7">
    <location>
        <begin position="160"/>
        <end position="178"/>
    </location>
</feature>
<dbReference type="PANTHER" id="PTHR30250:SF10">
    <property type="entry name" value="LIPOPOLYSACCHARIDE BIOSYNTHESIS PROTEIN WZXC"/>
    <property type="match status" value="1"/>
</dbReference>
<dbReference type="EMBL" id="QHKM01000001">
    <property type="protein sequence ID" value="RAK69378.1"/>
    <property type="molecule type" value="Genomic_DNA"/>
</dbReference>
<feature type="transmembrane region" description="Helical" evidence="7">
    <location>
        <begin position="127"/>
        <end position="148"/>
    </location>
</feature>
<dbReference type="PANTHER" id="PTHR30250">
    <property type="entry name" value="PST FAMILY PREDICTED COLANIC ACID TRANSPORTER"/>
    <property type="match status" value="1"/>
</dbReference>
<evidence type="ECO:0000256" key="5">
    <source>
        <dbReference type="ARBA" id="ARBA00022989"/>
    </source>
</evidence>
<dbReference type="AlphaFoldDB" id="A0A328BWC7"/>
<dbReference type="OrthoDB" id="9770347at2"/>
<keyword evidence="3" id="KW-1003">Cell membrane</keyword>
<reference evidence="9" key="1">
    <citation type="submission" date="2018-05" db="EMBL/GenBank/DDBJ databases">
        <authorList>
            <person name="Nie L."/>
        </authorList>
    </citation>
    <scope>NUCLEOTIDE SEQUENCE [LARGE SCALE GENOMIC DNA]</scope>
    <source>
        <strain evidence="9">NL</strain>
    </source>
</reference>
<organism evidence="8 9">
    <name type="scientific">Hymenobacter edaphi</name>
    <dbReference type="NCBI Taxonomy" id="2211146"/>
    <lineage>
        <taxon>Bacteria</taxon>
        <taxon>Pseudomonadati</taxon>
        <taxon>Bacteroidota</taxon>
        <taxon>Cytophagia</taxon>
        <taxon>Cytophagales</taxon>
        <taxon>Hymenobacteraceae</taxon>
        <taxon>Hymenobacter</taxon>
    </lineage>
</organism>
<name>A0A328BWC7_9BACT</name>
<feature type="transmembrane region" description="Helical" evidence="7">
    <location>
        <begin position="424"/>
        <end position="448"/>
    </location>
</feature>
<comment type="caution">
    <text evidence="8">The sequence shown here is derived from an EMBL/GenBank/DDBJ whole genome shotgun (WGS) entry which is preliminary data.</text>
</comment>
<feature type="transmembrane region" description="Helical" evidence="7">
    <location>
        <begin position="184"/>
        <end position="204"/>
    </location>
</feature>
<evidence type="ECO:0000256" key="1">
    <source>
        <dbReference type="ARBA" id="ARBA00004651"/>
    </source>
</evidence>
<feature type="transmembrane region" description="Helical" evidence="7">
    <location>
        <begin position="392"/>
        <end position="412"/>
    </location>
</feature>
<feature type="transmembrane region" description="Helical" evidence="7">
    <location>
        <begin position="92"/>
        <end position="115"/>
    </location>
</feature>
<dbReference type="GO" id="GO:0005886">
    <property type="term" value="C:plasma membrane"/>
    <property type="evidence" value="ECO:0007669"/>
    <property type="project" value="UniProtKB-SubCell"/>
</dbReference>
<keyword evidence="9" id="KW-1185">Reference proteome</keyword>
<comment type="subcellular location">
    <subcellularLocation>
        <location evidence="1">Cell membrane</location>
        <topology evidence="1">Multi-pass membrane protein</topology>
    </subcellularLocation>
</comment>
<evidence type="ECO:0000256" key="4">
    <source>
        <dbReference type="ARBA" id="ARBA00022692"/>
    </source>
</evidence>
<feature type="transmembrane region" description="Helical" evidence="7">
    <location>
        <begin position="369"/>
        <end position="386"/>
    </location>
</feature>
<feature type="transmembrane region" description="Helical" evidence="7">
    <location>
        <begin position="297"/>
        <end position="318"/>
    </location>
</feature>
<gene>
    <name evidence="8" type="ORF">DLM85_00495</name>
</gene>
<sequence length="528" mass="56215">MAPSPTTAPAEEPQSLTRAAVHGVKWTTAATLTTSVLQVGYTAVMARLLSPEAFGLVALAGILLRFGSYFAQMGMEQAIIQKAELTPRDVRAAFTSSVGLSVVFGGLLLLLAPVGGHLLEQPAVVPVVRALSGGLVLVGLYSTAISLLRRQMRFRTLATVEVTAFLIGYAGVGIVLAWRGYGVWSLVGAQLAQAAVLLVLAYAATRHSIRPLFDWSTYRPLVHYGGWSSVISFCEYMTGELDKLSISRLWGAAAVGLYSRAWMLIGLPIYTLSSSVARVALPSFSQVQHDRPRLRAAYLRSLVLIGSVIPPICLGAAAAAPEVVRVMLGAKWLEAVPVFRLVCGVFALSMMNMFAATVADATATLSRKFWLTLAHAGALLGLFWLLRGFGLLGVAVGVLLGEVLRTVFYVLLMRRVLDVAPLRVLACYGPALVLSAGVGLSIGAVGWLGQQAQWPLALRFAAELAAGAVSLGGLALLLPLRELHTEVARHLGHLEVPGTAGLQSWLRRHELRAEVRVSSDSTASVLVP</sequence>